<feature type="binding site" evidence="7">
    <location>
        <position position="228"/>
    </location>
    <ligand>
        <name>ATP</name>
        <dbReference type="ChEBI" id="CHEBI:30616"/>
    </ligand>
</feature>
<dbReference type="PROSITE" id="PS51374">
    <property type="entry name" value="NDPK_LIKE"/>
    <property type="match status" value="1"/>
</dbReference>
<evidence type="ECO:0000313" key="11">
    <source>
        <dbReference type="Proteomes" id="UP000274822"/>
    </source>
</evidence>
<dbReference type="GO" id="GO:0006241">
    <property type="term" value="P:CTP biosynthetic process"/>
    <property type="evidence" value="ECO:0007669"/>
    <property type="project" value="InterPro"/>
</dbReference>
<dbReference type="HAMAP" id="MF_00451">
    <property type="entry name" value="NDP_kinase"/>
    <property type="match status" value="1"/>
</dbReference>
<evidence type="ECO:0000256" key="7">
    <source>
        <dbReference type="PROSITE-ProRule" id="PRU00706"/>
    </source>
</evidence>
<dbReference type="GO" id="GO:0006228">
    <property type="term" value="P:UTP biosynthetic process"/>
    <property type="evidence" value="ECO:0007669"/>
    <property type="project" value="InterPro"/>
</dbReference>
<organism evidence="10 11">
    <name type="scientific">Jimgerdemannia flammicorona</name>
    <dbReference type="NCBI Taxonomy" id="994334"/>
    <lineage>
        <taxon>Eukaryota</taxon>
        <taxon>Fungi</taxon>
        <taxon>Fungi incertae sedis</taxon>
        <taxon>Mucoromycota</taxon>
        <taxon>Mucoromycotina</taxon>
        <taxon>Endogonomycetes</taxon>
        <taxon>Endogonales</taxon>
        <taxon>Endogonaceae</taxon>
        <taxon>Jimgerdemannia</taxon>
    </lineage>
</organism>
<feature type="binding site" evidence="7">
    <location>
        <position position="171"/>
    </location>
    <ligand>
        <name>ATP</name>
        <dbReference type="ChEBI" id="CHEBI:30616"/>
    </ligand>
</feature>
<dbReference type="CDD" id="cd04413">
    <property type="entry name" value="NDPk_I"/>
    <property type="match status" value="1"/>
</dbReference>
<dbReference type="PANTHER" id="PTHR11349">
    <property type="entry name" value="NUCLEOSIDE DIPHOSPHATE KINASE"/>
    <property type="match status" value="1"/>
</dbReference>
<comment type="cofactor">
    <cofactor evidence="1">
        <name>Mg(2+)</name>
        <dbReference type="ChEBI" id="CHEBI:18420"/>
    </cofactor>
</comment>
<dbReference type="PRINTS" id="PR01243">
    <property type="entry name" value="NUCDPKINASE"/>
</dbReference>
<evidence type="ECO:0000256" key="8">
    <source>
        <dbReference type="RuleBase" id="RU004011"/>
    </source>
</evidence>
<dbReference type="AlphaFoldDB" id="A0A433QIG2"/>
<reference evidence="10 11" key="1">
    <citation type="journal article" date="2018" name="New Phytol.">
        <title>Phylogenomics of Endogonaceae and evolution of mycorrhizas within Mucoromycota.</title>
        <authorList>
            <person name="Chang Y."/>
            <person name="Desiro A."/>
            <person name="Na H."/>
            <person name="Sandor L."/>
            <person name="Lipzen A."/>
            <person name="Clum A."/>
            <person name="Barry K."/>
            <person name="Grigoriev I.V."/>
            <person name="Martin F.M."/>
            <person name="Stajich J.E."/>
            <person name="Smith M.E."/>
            <person name="Bonito G."/>
            <person name="Spatafora J.W."/>
        </authorList>
    </citation>
    <scope>NUCLEOTIDE SEQUENCE [LARGE SCALE GENOMIC DNA]</scope>
    <source>
        <strain evidence="10 11">AD002</strain>
    </source>
</reference>
<feature type="binding site" evidence="7">
    <location>
        <position position="201"/>
    </location>
    <ligand>
        <name>ATP</name>
        <dbReference type="ChEBI" id="CHEBI:30616"/>
    </ligand>
</feature>
<evidence type="ECO:0000313" key="10">
    <source>
        <dbReference type="EMBL" id="RUS29341.1"/>
    </source>
</evidence>
<evidence type="ECO:0000256" key="2">
    <source>
        <dbReference type="ARBA" id="ARBA00008142"/>
    </source>
</evidence>
<accession>A0A433QIG2</accession>
<dbReference type="GO" id="GO:0004550">
    <property type="term" value="F:nucleoside diphosphate kinase activity"/>
    <property type="evidence" value="ECO:0007669"/>
    <property type="project" value="UniProtKB-EC"/>
</dbReference>
<evidence type="ECO:0000256" key="4">
    <source>
        <dbReference type="ARBA" id="ARBA00017632"/>
    </source>
</evidence>
<gene>
    <name evidence="10" type="ORF">BC938DRAFT_480780</name>
</gene>
<dbReference type="FunFam" id="3.30.70.141:FF:000002">
    <property type="entry name" value="Nucleoside diphosphate kinase"/>
    <property type="match status" value="1"/>
</dbReference>
<comment type="caution">
    <text evidence="10">The sequence shown here is derived from an EMBL/GenBank/DDBJ whole genome shotgun (WGS) entry which is preliminary data.</text>
</comment>
<feature type="binding site" evidence="7">
    <location>
        <position position="207"/>
    </location>
    <ligand>
        <name>ATP</name>
        <dbReference type="ChEBI" id="CHEBI:30616"/>
    </ligand>
</feature>
<keyword evidence="11" id="KW-1185">Reference proteome</keyword>
<evidence type="ECO:0000256" key="5">
    <source>
        <dbReference type="ARBA" id="ARBA00022679"/>
    </source>
</evidence>
<keyword evidence="5" id="KW-0808">Transferase</keyword>
<evidence type="ECO:0000259" key="9">
    <source>
        <dbReference type="SMART" id="SM00562"/>
    </source>
</evidence>
<dbReference type="SUPFAM" id="SSF54919">
    <property type="entry name" value="Nucleoside diphosphate kinase, NDK"/>
    <property type="match status" value="1"/>
</dbReference>
<comment type="similarity">
    <text evidence="2 7 8">Belongs to the NDK family.</text>
</comment>
<dbReference type="InterPro" id="IPR036850">
    <property type="entry name" value="NDK-like_dom_sf"/>
</dbReference>
<feature type="binding site" evidence="7">
    <location>
        <position position="123"/>
    </location>
    <ligand>
        <name>ATP</name>
        <dbReference type="ChEBI" id="CHEBI:30616"/>
    </ligand>
</feature>
<sequence length="268" mass="29119">MLARAAIAAVSRAGASSVIARASIIQGRAFSTATRANATSGSHFLTGVATAVGVIGAVGSYSYYRGEYTQYHQPAFVYPSFINHSLSYIFFQRIATHSPILAETKPLAGIKNTASERTFIAVKPDGVQRGLVGKIVSRFEERGYKLVAIKAVVPSRALAEEHYADLRARPFFRGLVEYMTNGKAPVVAMVWEGKDVVRQGRAMIGATNPLESSPGSIRGQYCVSVGRNIIHGSDSFESATKEIQLWFGKPGEVIDWEPANWVWTMAEN</sequence>
<dbReference type="EC" id="2.7.4.6" evidence="3"/>
<evidence type="ECO:0000256" key="1">
    <source>
        <dbReference type="ARBA" id="ARBA00001946"/>
    </source>
</evidence>
<dbReference type="SMART" id="SM00562">
    <property type="entry name" value="NDK"/>
    <property type="match status" value="1"/>
</dbReference>
<feature type="active site" description="Pros-phosphohistidine intermediate" evidence="7">
    <location>
        <position position="231"/>
    </location>
</feature>
<dbReference type="GO" id="GO:0006183">
    <property type="term" value="P:GTP biosynthetic process"/>
    <property type="evidence" value="ECO:0007669"/>
    <property type="project" value="InterPro"/>
</dbReference>
<protein>
    <recommendedName>
        <fullName evidence="4">Nucleoside diphosphate kinase</fullName>
        <ecNumber evidence="3">2.7.4.6</ecNumber>
    </recommendedName>
</protein>
<name>A0A433QIG2_9FUNG</name>
<keyword evidence="6 10" id="KW-0418">Kinase</keyword>
<dbReference type="InterPro" id="IPR001564">
    <property type="entry name" value="Nucleoside_diP_kinase"/>
</dbReference>
<dbReference type="EMBL" id="RBNJ01005284">
    <property type="protein sequence ID" value="RUS29341.1"/>
    <property type="molecule type" value="Genomic_DNA"/>
</dbReference>
<dbReference type="Pfam" id="PF00334">
    <property type="entry name" value="NDK"/>
    <property type="match status" value="1"/>
</dbReference>
<dbReference type="InterPro" id="IPR034907">
    <property type="entry name" value="NDK-like_dom"/>
</dbReference>
<dbReference type="Proteomes" id="UP000274822">
    <property type="component" value="Unassembled WGS sequence"/>
</dbReference>
<feature type="binding site" evidence="7">
    <location>
        <position position="218"/>
    </location>
    <ligand>
        <name>ATP</name>
        <dbReference type="ChEBI" id="CHEBI:30616"/>
    </ligand>
</feature>
<feature type="domain" description="Nucleoside diphosphate kinase-like" evidence="9">
    <location>
        <begin position="115"/>
        <end position="254"/>
    </location>
</feature>
<dbReference type="NCBIfam" id="NF001908">
    <property type="entry name" value="PRK00668.1"/>
    <property type="match status" value="1"/>
</dbReference>
<evidence type="ECO:0000256" key="3">
    <source>
        <dbReference type="ARBA" id="ARBA00012966"/>
    </source>
</evidence>
<dbReference type="Gene3D" id="3.30.70.141">
    <property type="entry name" value="Nucleoside diphosphate kinase-like domain"/>
    <property type="match status" value="1"/>
</dbReference>
<evidence type="ECO:0000256" key="6">
    <source>
        <dbReference type="ARBA" id="ARBA00022777"/>
    </source>
</evidence>
<proteinExistence type="inferred from homology"/>